<evidence type="ECO:0000313" key="3">
    <source>
        <dbReference type="Proteomes" id="UP000218272"/>
    </source>
</evidence>
<dbReference type="KEGG" id="sclo:SCLO_1006900"/>
<proteinExistence type="predicted"/>
<evidence type="ECO:0000313" key="2">
    <source>
        <dbReference type="EMBL" id="BAV63730.1"/>
    </source>
</evidence>
<reference evidence="2 3" key="1">
    <citation type="submission" date="2016-10" db="EMBL/GenBank/DDBJ databases">
        <title>Complete Genome Sequence of the Nonylphenol-Degrading Bacterium Sphingobium cloacae JCM 10874T.</title>
        <authorList>
            <person name="Ootsuka M."/>
            <person name="Nishizawa T."/>
            <person name="Ohta H."/>
        </authorList>
    </citation>
    <scope>NUCLEOTIDE SEQUENCE [LARGE SCALE GENOMIC DNA]</scope>
    <source>
        <strain evidence="2 3">JCM 10874</strain>
    </source>
</reference>
<evidence type="ECO:0000259" key="1">
    <source>
        <dbReference type="Pfam" id="PF24793"/>
    </source>
</evidence>
<dbReference type="Gene3D" id="2.115.10.20">
    <property type="entry name" value="Glycosyl hydrolase domain, family 43"/>
    <property type="match status" value="1"/>
</dbReference>
<feature type="domain" description="Glucosamine inositolphosphorylceramide transferase 1 N-terminal" evidence="1">
    <location>
        <begin position="40"/>
        <end position="229"/>
    </location>
</feature>
<accession>A0A1E1EZP7</accession>
<keyword evidence="3" id="KW-1185">Reference proteome</keyword>
<dbReference type="Proteomes" id="UP000218272">
    <property type="component" value="Chromosome SCLO_1"/>
</dbReference>
<dbReference type="SUPFAM" id="SSF75005">
    <property type="entry name" value="Arabinanase/levansucrase/invertase"/>
    <property type="match status" value="1"/>
</dbReference>
<sequence>MIRTDLWHVGVVKAPMARIVAAGTLEGFDTLWLPPEGSLRFIADPFGLWKDGLLHIFVEAYDYRTRHGAIELLILDENLALVERGPVLREPWHLSYPFIFEADGETWMLPEAHKSGRLTLYRATRFPWRWQPEERFLFPEAAIDATPVRTDRGWWIFYTPPAPKPWRTSALKLARADDLLGPWEPCGDAPVLLDKGGARMGGTPIRRGETLLLPTQDCRRTYGGAISIREMRWRDAAAPSFEAGPHIVAPHAFHPHVDGLHTLSQAGPVTLVDAKRTVRSFRHLAIRCAQALGLAVSPGPPRRPMPRPGA</sequence>
<dbReference type="Pfam" id="PF24793">
    <property type="entry name" value="GINT1_N"/>
    <property type="match status" value="1"/>
</dbReference>
<protein>
    <recommendedName>
        <fullName evidence="1">Glucosamine inositolphosphorylceramide transferase 1 N-terminal domain-containing protein</fullName>
    </recommendedName>
</protein>
<dbReference type="InterPro" id="IPR056442">
    <property type="entry name" value="GINT1_N"/>
</dbReference>
<dbReference type="EMBL" id="AP017655">
    <property type="protein sequence ID" value="BAV63730.1"/>
    <property type="molecule type" value="Genomic_DNA"/>
</dbReference>
<name>A0A1E1EZP7_9SPHN</name>
<dbReference type="AlphaFoldDB" id="A0A1E1EZP7"/>
<dbReference type="InterPro" id="IPR023296">
    <property type="entry name" value="Glyco_hydro_beta-prop_sf"/>
</dbReference>
<gene>
    <name evidence="2" type="ORF">SCLO_1006900</name>
</gene>
<dbReference type="RefSeq" id="WP_066521237.1">
    <property type="nucleotide sequence ID" value="NZ_AP017655.1"/>
</dbReference>
<organism evidence="2 3">
    <name type="scientific">Sphingobium cloacae</name>
    <dbReference type="NCBI Taxonomy" id="120107"/>
    <lineage>
        <taxon>Bacteria</taxon>
        <taxon>Pseudomonadati</taxon>
        <taxon>Pseudomonadota</taxon>
        <taxon>Alphaproteobacteria</taxon>
        <taxon>Sphingomonadales</taxon>
        <taxon>Sphingomonadaceae</taxon>
        <taxon>Sphingobium</taxon>
    </lineage>
</organism>